<dbReference type="GO" id="GO:0016747">
    <property type="term" value="F:acyltransferase activity, transferring groups other than amino-acyl groups"/>
    <property type="evidence" value="ECO:0007669"/>
    <property type="project" value="InterPro"/>
</dbReference>
<dbReference type="Gene3D" id="3.40.630.30">
    <property type="match status" value="2"/>
</dbReference>
<dbReference type="InterPro" id="IPR016181">
    <property type="entry name" value="Acyl_CoA_acyltransferase"/>
</dbReference>
<dbReference type="AlphaFoldDB" id="A0A2N9P843"/>
<name>A0A2N9P843_9FLAO</name>
<dbReference type="SUPFAM" id="SSF55729">
    <property type="entry name" value="Acyl-CoA N-acyltransferases (Nat)"/>
    <property type="match status" value="2"/>
</dbReference>
<dbReference type="PANTHER" id="PTHR43617">
    <property type="entry name" value="L-AMINO ACID N-ACETYLTRANSFERASE"/>
    <property type="match status" value="1"/>
</dbReference>
<dbReference type="Pfam" id="PF13673">
    <property type="entry name" value="Acetyltransf_10"/>
    <property type="match status" value="1"/>
</dbReference>
<evidence type="ECO:0000313" key="2">
    <source>
        <dbReference type="EMBL" id="SPE76513.1"/>
    </source>
</evidence>
<dbReference type="CDD" id="cd04301">
    <property type="entry name" value="NAT_SF"/>
    <property type="match status" value="2"/>
</dbReference>
<sequence>MLIFKNLQDTSIHEIVEAFNLGFSDYFVPITMTSEALQAKFDSEGIRLDFSVGVFDENKLVGFILHFYSELNGIKRVYNGGTAVLPKYRGQGLTQRMYEFSKSILLEGKINELVLEVVTINSFAINAYEKIGFKKVREVECYKGKIKPIAFENSNIQIEEIEMIPWSEIDKFWDFKPTWQNSIETMLKLQTKIKIIGAFDENRLIGYLVFNPSEKRIRQFAVVKEHRKKGVGSQLFSYVTTLEKDDVSLINLENIAYIKSFFEKVGLKNTVNQYEMIMRIN</sequence>
<keyword evidence="2" id="KW-0808">Transferase</keyword>
<feature type="domain" description="N-acetyltransferase" evidence="1">
    <location>
        <begin position="144"/>
        <end position="281"/>
    </location>
</feature>
<proteinExistence type="predicted"/>
<dbReference type="PROSITE" id="PS51186">
    <property type="entry name" value="GNAT"/>
    <property type="match status" value="2"/>
</dbReference>
<feature type="domain" description="N-acetyltransferase" evidence="1">
    <location>
        <begin position="2"/>
        <end position="150"/>
    </location>
</feature>
<dbReference type="Proteomes" id="UP000238180">
    <property type="component" value="Unassembled WGS sequence"/>
</dbReference>
<gene>
    <name evidence="2" type="ORF">FLACOL_00494</name>
</gene>
<reference evidence="2 3" key="1">
    <citation type="submission" date="2018-02" db="EMBL/GenBank/DDBJ databases">
        <authorList>
            <person name="Cohen D.B."/>
            <person name="Kent A.D."/>
        </authorList>
    </citation>
    <scope>NUCLEOTIDE SEQUENCE [LARGE SCALE GENOMIC DNA]</scope>
    <source>
        <strain evidence="2">CIP109753</strain>
    </source>
</reference>
<dbReference type="RefSeq" id="WP_105195473.1">
    <property type="nucleotide sequence ID" value="NZ_OLKH01000062.1"/>
</dbReference>
<evidence type="ECO:0000259" key="1">
    <source>
        <dbReference type="PROSITE" id="PS51186"/>
    </source>
</evidence>
<dbReference type="Pfam" id="PF00583">
    <property type="entry name" value="Acetyltransf_1"/>
    <property type="match status" value="1"/>
</dbReference>
<dbReference type="EMBL" id="OLKH01000062">
    <property type="protein sequence ID" value="SPE76513.1"/>
    <property type="molecule type" value="Genomic_DNA"/>
</dbReference>
<accession>A0A2N9P843</accession>
<evidence type="ECO:0000313" key="3">
    <source>
        <dbReference type="Proteomes" id="UP000238180"/>
    </source>
</evidence>
<dbReference type="InterPro" id="IPR050276">
    <property type="entry name" value="MshD_Acetyltransferase"/>
</dbReference>
<dbReference type="InterPro" id="IPR000182">
    <property type="entry name" value="GNAT_dom"/>
</dbReference>
<protein>
    <submittedName>
        <fullName evidence="2">Ribosomal-protein-alanine N-acetyltransferase</fullName>
    </submittedName>
</protein>
<organism evidence="2 3">
    <name type="scientific">Flavobacterium columnare</name>
    <dbReference type="NCBI Taxonomy" id="996"/>
    <lineage>
        <taxon>Bacteria</taxon>
        <taxon>Pseudomonadati</taxon>
        <taxon>Bacteroidota</taxon>
        <taxon>Flavobacteriia</taxon>
        <taxon>Flavobacteriales</taxon>
        <taxon>Flavobacteriaceae</taxon>
        <taxon>Flavobacterium</taxon>
    </lineage>
</organism>